<accession>A0ACD0P2E4</accession>
<sequence>MSLPNTVDVLVVGGGPVGMAAACTILNNLPQESRASFKLLVVDRNISVHHIPQNQSRAIGLHARTFEVLAEFVDEPEVREKQTGIRGRESAPILQDAASVPDRVDSVTQSLLERGILLTKGGLRLSGRPKPILHMKMASALQDSQFQQICCIPQRVTEAVLRARLNALGANVEGGWTVVDIVKKGREGKVLVTLEHDKLGRHDVETDFVVGADGGHSAVRQLSGLAFPRQSMKEPMILADVKTADERWPFEYKTLGYEGVEGGDTFCKLGFGLLLPMPGNWLRVAANFLPPDFDPGLNHVRGPNSGGHVEGHGPTREQMQWVLDQYLPTDAEWMEGGSGDRSKKPGEIVEMRWSTVFKIHHGIVRSYLEPETGRIALIGDAAHVHSPMGGRGLNNGIQDATSLGMTLVENLDSTQEARQTALQSWADERRKIGLMILNETNQQTVMATLKNPILQFLRNCLLRLLAFFPSVSREMIRNMTGITSRPEGWKPNLLNA</sequence>
<name>A0ACD0P2E4_9BASI</name>
<protein>
    <submittedName>
        <fullName evidence="1">FAD/NAD(P)-binding domain-containing protein</fullName>
    </submittedName>
</protein>
<dbReference type="EMBL" id="KZ819789">
    <property type="protein sequence ID" value="PWN52226.1"/>
    <property type="molecule type" value="Genomic_DNA"/>
</dbReference>
<reference evidence="1 2" key="1">
    <citation type="journal article" date="2018" name="Mol. Biol. Evol.">
        <title>Broad Genomic Sampling Reveals a Smut Pathogenic Ancestry of the Fungal Clade Ustilaginomycotina.</title>
        <authorList>
            <person name="Kijpornyongpan T."/>
            <person name="Mondo S.J."/>
            <person name="Barry K."/>
            <person name="Sandor L."/>
            <person name="Lee J."/>
            <person name="Lipzen A."/>
            <person name="Pangilinan J."/>
            <person name="LaButti K."/>
            <person name="Hainaut M."/>
            <person name="Henrissat B."/>
            <person name="Grigoriev I.V."/>
            <person name="Spatafora J.W."/>
            <person name="Aime M.C."/>
        </authorList>
    </citation>
    <scope>NUCLEOTIDE SEQUENCE [LARGE SCALE GENOMIC DNA]</scope>
    <source>
        <strain evidence="1 2">SA 807</strain>
    </source>
</reference>
<organism evidence="1 2">
    <name type="scientific">Violaceomyces palustris</name>
    <dbReference type="NCBI Taxonomy" id="1673888"/>
    <lineage>
        <taxon>Eukaryota</taxon>
        <taxon>Fungi</taxon>
        <taxon>Dikarya</taxon>
        <taxon>Basidiomycota</taxon>
        <taxon>Ustilaginomycotina</taxon>
        <taxon>Ustilaginomycetes</taxon>
        <taxon>Violaceomycetales</taxon>
        <taxon>Violaceomycetaceae</taxon>
        <taxon>Violaceomyces</taxon>
    </lineage>
</organism>
<gene>
    <name evidence="1" type="ORF">IE53DRAFT_367377</name>
</gene>
<evidence type="ECO:0000313" key="2">
    <source>
        <dbReference type="Proteomes" id="UP000245626"/>
    </source>
</evidence>
<proteinExistence type="predicted"/>
<dbReference type="Proteomes" id="UP000245626">
    <property type="component" value="Unassembled WGS sequence"/>
</dbReference>
<evidence type="ECO:0000313" key="1">
    <source>
        <dbReference type="EMBL" id="PWN52226.1"/>
    </source>
</evidence>
<keyword evidence="2" id="KW-1185">Reference proteome</keyword>